<reference evidence="2" key="1">
    <citation type="submission" date="2023-01" db="EMBL/GenBank/DDBJ databases">
        <title>Human gut microbiome strain richness.</title>
        <authorList>
            <person name="Chen-Liaw A."/>
        </authorList>
    </citation>
    <scope>NUCLEOTIDE SEQUENCE</scope>
    <source>
        <strain evidence="2">1001283st1_G1_1001283B150217_161031</strain>
    </source>
</reference>
<dbReference type="EMBL" id="JAQLXW010000020">
    <property type="protein sequence ID" value="MDB8004750.1"/>
    <property type="molecule type" value="Genomic_DNA"/>
</dbReference>
<accession>A0AAW6D7Q2</accession>
<proteinExistence type="predicted"/>
<comment type="caution">
    <text evidence="2">The sequence shown here is derived from an EMBL/GenBank/DDBJ whole genome shotgun (WGS) entry which is preliminary data.</text>
</comment>
<dbReference type="AlphaFoldDB" id="A0AAW6D7Q2"/>
<evidence type="ECO:0000256" key="1">
    <source>
        <dbReference type="SAM" id="MobiDB-lite"/>
    </source>
</evidence>
<name>A0AAW6D7Q2_9FIRM</name>
<evidence type="ECO:0000313" key="2">
    <source>
        <dbReference type="EMBL" id="MDB8004750.1"/>
    </source>
</evidence>
<sequence length="282" mass="31850">MNEKLNTVFDIINATNTVSANRYLSHALGAEVAIIYNALLAKYAYYSKHDMIPDDWFYSTIDDLWRSTALSEKTQKRAIAILVKEGLIECKRKGMPAKRSFFICNAYEKIVALIEKGKEILGETTAETAKSKAIEGDSAVQPKRQNKNSRKSATSYAVSAEHTYNKTKENNQKLYKHQQKTVADVMQTAMDKGTYYHGEYKTPGEVSEAVSCIDENGMQYISDCCEKHRSKINNLKAYITSLVFSLAESCKTTIRTQLESTNSSFDVYKLDQWALEQYATGI</sequence>
<evidence type="ECO:0000313" key="3">
    <source>
        <dbReference type="Proteomes" id="UP001210809"/>
    </source>
</evidence>
<gene>
    <name evidence="2" type="ORF">PNE09_11860</name>
</gene>
<feature type="region of interest" description="Disordered" evidence="1">
    <location>
        <begin position="131"/>
        <end position="160"/>
    </location>
</feature>
<dbReference type="Proteomes" id="UP001210809">
    <property type="component" value="Unassembled WGS sequence"/>
</dbReference>
<protein>
    <submittedName>
        <fullName evidence="2">Uncharacterized protein</fullName>
    </submittedName>
</protein>
<organism evidence="2 3">
    <name type="scientific">[Eubacterium] siraeum</name>
    <dbReference type="NCBI Taxonomy" id="39492"/>
    <lineage>
        <taxon>Bacteria</taxon>
        <taxon>Bacillati</taxon>
        <taxon>Bacillota</taxon>
        <taxon>Clostridia</taxon>
        <taxon>Eubacteriales</taxon>
        <taxon>Oscillospiraceae</taxon>
        <taxon>Oscillospiraceae incertae sedis</taxon>
    </lineage>
</organism>